<gene>
    <name evidence="4" type="primary">thiE</name>
    <name evidence="4" type="ORF">CRYO30217_00685</name>
</gene>
<evidence type="ECO:0000256" key="1">
    <source>
        <dbReference type="ARBA" id="ARBA00004948"/>
    </source>
</evidence>
<dbReference type="SUPFAM" id="SSF51391">
    <property type="entry name" value="Thiamin phosphate synthase"/>
    <property type="match status" value="1"/>
</dbReference>
<keyword evidence="2" id="KW-0784">Thiamine biosynthesis</keyword>
<reference evidence="4" key="1">
    <citation type="submission" date="2021-04" db="EMBL/GenBank/DDBJ databases">
        <authorList>
            <person name="Rodrigo-Torres L."/>
            <person name="Arahal R. D."/>
            <person name="Lucena T."/>
        </authorList>
    </citation>
    <scope>NUCLEOTIDE SEQUENCE</scope>
    <source>
        <strain evidence="4">AS29M-1</strain>
    </source>
</reference>
<dbReference type="InterPro" id="IPR013785">
    <property type="entry name" value="Aldolase_TIM"/>
</dbReference>
<evidence type="ECO:0000313" key="5">
    <source>
        <dbReference type="Proteomes" id="UP000683507"/>
    </source>
</evidence>
<dbReference type="CDD" id="cd00564">
    <property type="entry name" value="TMP_TenI"/>
    <property type="match status" value="1"/>
</dbReference>
<keyword evidence="4" id="KW-0808">Transferase</keyword>
<dbReference type="GO" id="GO:0004789">
    <property type="term" value="F:thiamine-phosphate diphosphorylase activity"/>
    <property type="evidence" value="ECO:0007669"/>
    <property type="project" value="UniProtKB-EC"/>
</dbReference>
<dbReference type="Gene3D" id="3.20.20.70">
    <property type="entry name" value="Aldolase class I"/>
    <property type="match status" value="1"/>
</dbReference>
<dbReference type="PANTHER" id="PTHR20857">
    <property type="entry name" value="THIAMINE-PHOSPHATE PYROPHOSPHORYLASE"/>
    <property type="match status" value="1"/>
</dbReference>
<dbReference type="EMBL" id="OU015584">
    <property type="protein sequence ID" value="CAG5078481.1"/>
    <property type="molecule type" value="Genomic_DNA"/>
</dbReference>
<dbReference type="PANTHER" id="PTHR20857:SF15">
    <property type="entry name" value="THIAMINE-PHOSPHATE SYNTHASE"/>
    <property type="match status" value="1"/>
</dbReference>
<keyword evidence="5" id="KW-1185">Reference proteome</keyword>
<dbReference type="RefSeq" id="WP_258540913.1">
    <property type="nucleotide sequence ID" value="NZ_OU015584.1"/>
</dbReference>
<name>A0A916JLX8_9FLAO</name>
<dbReference type="GO" id="GO:0005737">
    <property type="term" value="C:cytoplasm"/>
    <property type="evidence" value="ECO:0007669"/>
    <property type="project" value="TreeGrafter"/>
</dbReference>
<dbReference type="GO" id="GO:0009228">
    <property type="term" value="P:thiamine biosynthetic process"/>
    <property type="evidence" value="ECO:0007669"/>
    <property type="project" value="UniProtKB-KW"/>
</dbReference>
<dbReference type="EC" id="2.5.1.3" evidence="4"/>
<dbReference type="Pfam" id="PF02581">
    <property type="entry name" value="TMP-TENI"/>
    <property type="match status" value="1"/>
</dbReference>
<organism evidence="4 5">
    <name type="scientific">Parvicella tangerina</name>
    <dbReference type="NCBI Taxonomy" id="2829795"/>
    <lineage>
        <taxon>Bacteria</taxon>
        <taxon>Pseudomonadati</taxon>
        <taxon>Bacteroidota</taxon>
        <taxon>Flavobacteriia</taxon>
        <taxon>Flavobacteriales</taxon>
        <taxon>Parvicellaceae</taxon>
        <taxon>Parvicella</taxon>
    </lineage>
</organism>
<proteinExistence type="predicted"/>
<sequence length="209" mass="24671">MKLVVFSTTDRSLSEAREVTQMFEEGLRAFHIKKSGFERHEMEEYLKVIPPKYHRYIILHSNHKLRKSFKLGGLHLSRTHRKKKYNSWWKMFKLRKFSRKLKFTRTFSKLSSLTKNKTKYDYVFLGPIYDSISKLGHSGNFGNRSLKRYISTSKSPVYALGGITPDKLEECKELGFSGVCVLGYIWNNEHQTPIEAFREVKNKLKELEH</sequence>
<accession>A0A916JLX8</accession>
<protein>
    <submittedName>
        <fullName evidence="4">Thiamine-phosphate synthase</fullName>
        <ecNumber evidence="4">2.5.1.3</ecNumber>
    </submittedName>
</protein>
<dbReference type="InterPro" id="IPR022998">
    <property type="entry name" value="ThiamineP_synth_TenI"/>
</dbReference>
<dbReference type="AlphaFoldDB" id="A0A916JLX8"/>
<evidence type="ECO:0000313" key="4">
    <source>
        <dbReference type="EMBL" id="CAG5078481.1"/>
    </source>
</evidence>
<dbReference type="KEGG" id="ptan:CRYO30217_00685"/>
<dbReference type="Proteomes" id="UP000683507">
    <property type="component" value="Chromosome"/>
</dbReference>
<feature type="domain" description="Thiamine phosphate synthase/TenI" evidence="3">
    <location>
        <begin position="12"/>
        <end position="183"/>
    </location>
</feature>
<evidence type="ECO:0000256" key="2">
    <source>
        <dbReference type="ARBA" id="ARBA00022977"/>
    </source>
</evidence>
<evidence type="ECO:0000259" key="3">
    <source>
        <dbReference type="Pfam" id="PF02581"/>
    </source>
</evidence>
<dbReference type="InterPro" id="IPR036206">
    <property type="entry name" value="ThiamineP_synth_sf"/>
</dbReference>
<comment type="pathway">
    <text evidence="1">Cofactor biosynthesis; thiamine diphosphate biosynthesis.</text>
</comment>